<dbReference type="InterPro" id="IPR001789">
    <property type="entry name" value="Sig_transdc_resp-reg_receiver"/>
</dbReference>
<dbReference type="Gene3D" id="2.40.50.1020">
    <property type="entry name" value="LytTr DNA-binding domain"/>
    <property type="match status" value="1"/>
</dbReference>
<dbReference type="GO" id="GO:0003677">
    <property type="term" value="F:DNA binding"/>
    <property type="evidence" value="ECO:0007669"/>
    <property type="project" value="InterPro"/>
</dbReference>
<dbReference type="Pfam" id="PF04397">
    <property type="entry name" value="LytTR"/>
    <property type="match status" value="1"/>
</dbReference>
<sequence>MRIAIVEDEALAANYLKKLLLTQDILPVVVSDIVMLSSIKEATTFFFQHTVDLIFMDIHLGDGKSLEIFDKIAVKSPVVFITAYDNYAIEAFKQFAIGYILKPFDKYALDEVLLKYVTITKRLQEEQLPKQENEEASNNKLKDRFLIHDGHRLKSIETPEIAYLFASGKHLFLHTFQDERFIYDDTIKDVIDKLDAKTFFKINRSFIVNIHAIKEVIRHTSQKIELVLNVQSDDQYPIFVSKAHIPLLKDWLS</sequence>
<accession>A0A378RNM9</accession>
<dbReference type="InterPro" id="IPR046947">
    <property type="entry name" value="LytR-like"/>
</dbReference>
<feature type="modified residue" description="4-aspartylphosphate" evidence="1">
    <location>
        <position position="57"/>
    </location>
</feature>
<proteinExistence type="predicted"/>
<dbReference type="InterPro" id="IPR007492">
    <property type="entry name" value="LytTR_DNA-bd_dom"/>
</dbReference>
<dbReference type="Proteomes" id="UP000255024">
    <property type="component" value="Unassembled WGS sequence"/>
</dbReference>
<reference evidence="4 5" key="1">
    <citation type="submission" date="2018-06" db="EMBL/GenBank/DDBJ databases">
        <authorList>
            <consortium name="Pathogen Informatics"/>
            <person name="Doyle S."/>
        </authorList>
    </citation>
    <scope>NUCLEOTIDE SEQUENCE [LARGE SCALE GENOMIC DNA]</scope>
    <source>
        <strain evidence="4 5">NCTC11179</strain>
    </source>
</reference>
<dbReference type="PANTHER" id="PTHR37299">
    <property type="entry name" value="TRANSCRIPTIONAL REGULATOR-RELATED"/>
    <property type="match status" value="1"/>
</dbReference>
<keyword evidence="5" id="KW-1185">Reference proteome</keyword>
<dbReference type="AlphaFoldDB" id="A0A378RNM9"/>
<dbReference type="SMART" id="SM00850">
    <property type="entry name" value="LytTR"/>
    <property type="match status" value="1"/>
</dbReference>
<dbReference type="PANTHER" id="PTHR37299:SF1">
    <property type="entry name" value="STAGE 0 SPORULATION PROTEIN A HOMOLOG"/>
    <property type="match status" value="1"/>
</dbReference>
<evidence type="ECO:0000313" key="5">
    <source>
        <dbReference type="Proteomes" id="UP000255024"/>
    </source>
</evidence>
<dbReference type="Pfam" id="PF00072">
    <property type="entry name" value="Response_reg"/>
    <property type="match status" value="1"/>
</dbReference>
<dbReference type="GO" id="GO:0000156">
    <property type="term" value="F:phosphorelay response regulator activity"/>
    <property type="evidence" value="ECO:0007669"/>
    <property type="project" value="InterPro"/>
</dbReference>
<dbReference type="SUPFAM" id="SSF52172">
    <property type="entry name" value="CheY-like"/>
    <property type="match status" value="1"/>
</dbReference>
<dbReference type="InterPro" id="IPR011006">
    <property type="entry name" value="CheY-like_superfamily"/>
</dbReference>
<dbReference type="EMBL" id="UGQL01000001">
    <property type="protein sequence ID" value="STZ28652.1"/>
    <property type="molecule type" value="Genomic_DNA"/>
</dbReference>
<dbReference type="SMART" id="SM00448">
    <property type="entry name" value="REC"/>
    <property type="match status" value="1"/>
</dbReference>
<dbReference type="PROSITE" id="PS50110">
    <property type="entry name" value="RESPONSE_REGULATORY"/>
    <property type="match status" value="1"/>
</dbReference>
<gene>
    <name evidence="4" type="primary">yehT_5</name>
    <name evidence="4" type="ORF">NCTC11179_02214</name>
</gene>
<organism evidence="4 5">
    <name type="scientific">Myroides odoratus</name>
    <name type="common">Flavobacterium odoratum</name>
    <dbReference type="NCBI Taxonomy" id="256"/>
    <lineage>
        <taxon>Bacteria</taxon>
        <taxon>Pseudomonadati</taxon>
        <taxon>Bacteroidota</taxon>
        <taxon>Flavobacteriia</taxon>
        <taxon>Flavobacteriales</taxon>
        <taxon>Flavobacteriaceae</taxon>
        <taxon>Myroides</taxon>
    </lineage>
</organism>
<dbReference type="PROSITE" id="PS50930">
    <property type="entry name" value="HTH_LYTTR"/>
    <property type="match status" value="1"/>
</dbReference>
<evidence type="ECO:0000313" key="4">
    <source>
        <dbReference type="EMBL" id="STZ28652.1"/>
    </source>
</evidence>
<evidence type="ECO:0000256" key="1">
    <source>
        <dbReference type="PROSITE-ProRule" id="PRU00169"/>
    </source>
</evidence>
<keyword evidence="1" id="KW-0597">Phosphoprotein</keyword>
<name>A0A378RNM9_MYROD</name>
<evidence type="ECO:0000259" key="3">
    <source>
        <dbReference type="PROSITE" id="PS50930"/>
    </source>
</evidence>
<evidence type="ECO:0000259" key="2">
    <source>
        <dbReference type="PROSITE" id="PS50110"/>
    </source>
</evidence>
<dbReference type="Gene3D" id="3.40.50.2300">
    <property type="match status" value="1"/>
</dbReference>
<feature type="domain" description="Response regulatory" evidence="2">
    <location>
        <begin position="2"/>
        <end position="117"/>
    </location>
</feature>
<protein>
    <submittedName>
        <fullName evidence="4">Probable transcriptional regulatory protein YehT</fullName>
    </submittedName>
</protein>
<dbReference type="RefSeq" id="WP_115091559.1">
    <property type="nucleotide sequence ID" value="NZ_CP068107.1"/>
</dbReference>
<feature type="domain" description="HTH LytTR-type" evidence="3">
    <location>
        <begin position="145"/>
        <end position="253"/>
    </location>
</feature>